<organism evidence="1 2">
    <name type="scientific">Nakamurella multipartita (strain ATCC 700099 / DSM 44233 / CIP 104796 / JCM 9543 / NBRC 105858 / Y-104)</name>
    <name type="common">Microsphaera multipartita</name>
    <dbReference type="NCBI Taxonomy" id="479431"/>
    <lineage>
        <taxon>Bacteria</taxon>
        <taxon>Bacillati</taxon>
        <taxon>Actinomycetota</taxon>
        <taxon>Actinomycetes</taxon>
        <taxon>Nakamurellales</taxon>
        <taxon>Nakamurellaceae</taxon>
        <taxon>Nakamurella</taxon>
    </lineage>
</organism>
<evidence type="ECO:0000313" key="2">
    <source>
        <dbReference type="Proteomes" id="UP000002218"/>
    </source>
</evidence>
<gene>
    <name evidence="1" type="ordered locus">Namu_3495</name>
</gene>
<name>C8XER9_NAKMY</name>
<dbReference type="STRING" id="479431.Namu_3495"/>
<keyword evidence="2" id="KW-1185">Reference proteome</keyword>
<protein>
    <submittedName>
        <fullName evidence="1">Uncharacterized protein</fullName>
    </submittedName>
</protein>
<dbReference type="EMBL" id="CP001737">
    <property type="protein sequence ID" value="ACV79820.1"/>
    <property type="molecule type" value="Genomic_DNA"/>
</dbReference>
<proteinExistence type="predicted"/>
<dbReference type="Proteomes" id="UP000002218">
    <property type="component" value="Chromosome"/>
</dbReference>
<dbReference type="HOGENOM" id="CLU_2423869_0_0_11"/>
<sequence length="91" mass="9884">MVAPAISYPVGELLAEVGAMGHSVGMERPEDFERIGRNRSVQIIWGEDPEQSIPNVGRGADDGADQLSVIVHKLIRVDRIGRRPAAQQVVV</sequence>
<accession>C8XER9</accession>
<reference evidence="2" key="1">
    <citation type="submission" date="2009-09" db="EMBL/GenBank/DDBJ databases">
        <title>The complete genome of Nakamurella multipartita DSM 44233.</title>
        <authorList>
            <consortium name="US DOE Joint Genome Institute (JGI-PGF)"/>
            <person name="Lucas S."/>
            <person name="Copeland A."/>
            <person name="Lapidus A."/>
            <person name="Glavina del Rio T."/>
            <person name="Dalin E."/>
            <person name="Tice H."/>
            <person name="Bruce D."/>
            <person name="Goodwin L."/>
            <person name="Pitluck S."/>
            <person name="Kyrpides N."/>
            <person name="Mavromatis K."/>
            <person name="Ivanova N."/>
            <person name="Ovchinnikova G."/>
            <person name="Sims D."/>
            <person name="Meincke L."/>
            <person name="Brettin T."/>
            <person name="Detter J.C."/>
            <person name="Han C."/>
            <person name="Larimer F."/>
            <person name="Land M."/>
            <person name="Hauser L."/>
            <person name="Markowitz V."/>
            <person name="Cheng J.-F."/>
            <person name="Hugenholtz P."/>
            <person name="Woyke T."/>
            <person name="Wu D."/>
            <person name="Klenk H.-P."/>
            <person name="Eisen J.A."/>
        </authorList>
    </citation>
    <scope>NUCLEOTIDE SEQUENCE [LARGE SCALE GENOMIC DNA]</scope>
    <source>
        <strain evidence="2">ATCC 700099 / DSM 44233 / CIP 104796 / JCM 9543 / NBRC 105858 / Y-104</strain>
    </source>
</reference>
<dbReference type="AlphaFoldDB" id="C8XER9"/>
<reference evidence="1 2" key="2">
    <citation type="journal article" date="2010" name="Stand. Genomic Sci.">
        <title>Complete genome sequence of Nakamurella multipartita type strain (Y-104).</title>
        <authorList>
            <person name="Tice H."/>
            <person name="Mayilraj S."/>
            <person name="Sims D."/>
            <person name="Lapidus A."/>
            <person name="Nolan M."/>
            <person name="Lucas S."/>
            <person name="Glavina Del Rio T."/>
            <person name="Copeland A."/>
            <person name="Cheng J.F."/>
            <person name="Meincke L."/>
            <person name="Bruce D."/>
            <person name="Goodwin L."/>
            <person name="Pitluck S."/>
            <person name="Ivanova N."/>
            <person name="Mavromatis K."/>
            <person name="Ovchinnikova G."/>
            <person name="Pati A."/>
            <person name="Chen A."/>
            <person name="Palaniappan K."/>
            <person name="Land M."/>
            <person name="Hauser L."/>
            <person name="Chang Y.J."/>
            <person name="Jeffries C.D."/>
            <person name="Detter J.C."/>
            <person name="Brettin T."/>
            <person name="Rohde M."/>
            <person name="Goker M."/>
            <person name="Bristow J."/>
            <person name="Eisen J.A."/>
            <person name="Markowitz V."/>
            <person name="Hugenholtz P."/>
            <person name="Kyrpides N.C."/>
            <person name="Klenk H.P."/>
            <person name="Chen F."/>
        </authorList>
    </citation>
    <scope>NUCLEOTIDE SEQUENCE [LARGE SCALE GENOMIC DNA]</scope>
    <source>
        <strain evidence="2">ATCC 700099 / DSM 44233 / CIP 104796 / JCM 9543 / NBRC 105858 / Y-104</strain>
    </source>
</reference>
<dbReference type="InParanoid" id="C8XER9"/>
<dbReference type="KEGG" id="nml:Namu_3495"/>
<evidence type="ECO:0000313" key="1">
    <source>
        <dbReference type="EMBL" id="ACV79820.1"/>
    </source>
</evidence>